<dbReference type="Proteomes" id="UP000664534">
    <property type="component" value="Unassembled WGS sequence"/>
</dbReference>
<dbReference type="EMBL" id="CAJPDT010000052">
    <property type="protein sequence ID" value="CAF9929221.1"/>
    <property type="molecule type" value="Genomic_DNA"/>
</dbReference>
<gene>
    <name evidence="2" type="ORF">IMSHALPRED_007860</name>
</gene>
<reference evidence="2" key="1">
    <citation type="submission" date="2021-03" db="EMBL/GenBank/DDBJ databases">
        <authorList>
            <person name="Tagirdzhanova G."/>
        </authorList>
    </citation>
    <scope>NUCLEOTIDE SEQUENCE</scope>
</reference>
<keyword evidence="1" id="KW-0560">Oxidoreductase</keyword>
<accession>A0A8H3FR35</accession>
<dbReference type="PANTHER" id="PTHR43157:SF31">
    <property type="entry name" value="PHOSPHATIDYLINOSITOL-GLYCAN BIOSYNTHESIS CLASS F PROTEIN"/>
    <property type="match status" value="1"/>
</dbReference>
<protein>
    <submittedName>
        <fullName evidence="2">Uncharacterized protein</fullName>
    </submittedName>
</protein>
<sequence length="350" mass="38024">MKPNPFPFLLEKWNGVPPPTSSFTGKTIIITGANVGLGLESAVIFTNLDAAKVILAVRTITKGDAAKQQIETRTGRKGVVEVWELDMNRFASIESFAKRAEQQLPRLDVAVLNAGAAPKDYSLTPEGFETILQVNVMGTALLGLLLLPKLKASKTSEQDIPHLVIVTSEAHRWVERKDFPDTTPYGGNLLLAVNAEPKGSESFAWTLQGARTKLFTHYVVNELAKLMRKSSGEVECVVTSVCPGASKSDLMRDLGGFPSNVFLKIFDVLFNKTTEEGARVYVAASVLGPEGHGAWYKTTKLTTQGKLVTSPRGQEMQAQVWEEIVDALKVKVPAVEALAAGEFQKREGGL</sequence>
<dbReference type="InterPro" id="IPR036291">
    <property type="entry name" value="NAD(P)-bd_dom_sf"/>
</dbReference>
<dbReference type="GO" id="GO:0016491">
    <property type="term" value="F:oxidoreductase activity"/>
    <property type="evidence" value="ECO:0007669"/>
    <property type="project" value="UniProtKB-KW"/>
</dbReference>
<dbReference type="Gene3D" id="3.40.50.720">
    <property type="entry name" value="NAD(P)-binding Rossmann-like Domain"/>
    <property type="match status" value="1"/>
</dbReference>
<dbReference type="InterPro" id="IPR002347">
    <property type="entry name" value="SDR_fam"/>
</dbReference>
<evidence type="ECO:0000256" key="1">
    <source>
        <dbReference type="ARBA" id="ARBA00023002"/>
    </source>
</evidence>
<keyword evidence="3" id="KW-1185">Reference proteome</keyword>
<dbReference type="PRINTS" id="PR00081">
    <property type="entry name" value="GDHRDH"/>
</dbReference>
<evidence type="ECO:0000313" key="2">
    <source>
        <dbReference type="EMBL" id="CAF9929221.1"/>
    </source>
</evidence>
<evidence type="ECO:0000313" key="3">
    <source>
        <dbReference type="Proteomes" id="UP000664534"/>
    </source>
</evidence>
<comment type="caution">
    <text evidence="2">The sequence shown here is derived from an EMBL/GenBank/DDBJ whole genome shotgun (WGS) entry which is preliminary data.</text>
</comment>
<organism evidence="2 3">
    <name type="scientific">Imshaugia aleurites</name>
    <dbReference type="NCBI Taxonomy" id="172621"/>
    <lineage>
        <taxon>Eukaryota</taxon>
        <taxon>Fungi</taxon>
        <taxon>Dikarya</taxon>
        <taxon>Ascomycota</taxon>
        <taxon>Pezizomycotina</taxon>
        <taxon>Lecanoromycetes</taxon>
        <taxon>OSLEUM clade</taxon>
        <taxon>Lecanoromycetidae</taxon>
        <taxon>Lecanorales</taxon>
        <taxon>Lecanorineae</taxon>
        <taxon>Parmeliaceae</taxon>
        <taxon>Imshaugia</taxon>
    </lineage>
</organism>
<dbReference type="OrthoDB" id="542013at2759"/>
<dbReference type="AlphaFoldDB" id="A0A8H3FR35"/>
<name>A0A8H3FR35_9LECA</name>
<proteinExistence type="predicted"/>
<dbReference type="Pfam" id="PF00106">
    <property type="entry name" value="adh_short"/>
    <property type="match status" value="1"/>
</dbReference>
<dbReference type="SUPFAM" id="SSF51735">
    <property type="entry name" value="NAD(P)-binding Rossmann-fold domains"/>
    <property type="match status" value="1"/>
</dbReference>
<dbReference type="PANTHER" id="PTHR43157">
    <property type="entry name" value="PHOSPHATIDYLINOSITOL-GLYCAN BIOSYNTHESIS CLASS F PROTEIN-RELATED"/>
    <property type="match status" value="1"/>
</dbReference>